<protein>
    <recommendedName>
        <fullName evidence="13">Carboxypeptidase</fullName>
        <ecNumber evidence="13">3.4.16.-</ecNumber>
    </recommendedName>
</protein>
<comment type="catalytic activity">
    <reaction evidence="12">
        <text>Release of a C-terminal amino acid with broad specificity.</text>
        <dbReference type="EC" id="3.4.16.5"/>
    </reaction>
</comment>
<feature type="signal peptide" evidence="14">
    <location>
        <begin position="1"/>
        <end position="15"/>
    </location>
</feature>
<feature type="chain" id="PRO_5042843491" description="Carboxypeptidase" evidence="14">
    <location>
        <begin position="16"/>
        <end position="554"/>
    </location>
</feature>
<sequence>MRVAASTVLLGVASAASFQQQTQHVLSSGYQRAQAGMKPLAEQFVDAAGKPIASIEEAFHGMTAEAKALWDEIKLLVPESAFNHSNWFTKPKPARRRHDWDHVVKGADVQKLWVQGENGEDHRQVDGKLADFNLRVKAVDPSKLGVDKVKQYSGYLDDEANDKHLFYWFFESRNDPKNDPVVLWLNGGPGCSSLTGLFLELGPSSIDKKLKVVNNEFSWNNNASVIFLDQPVNVGYSYSGNSVSNTIAAGKDVYALLSLFFHQFPEYAKQDFHIAGESYAGHYIPVFASEILSHKNRNINLKSILIGNGLTDGLTQYEHYRPMACGKGGYPAVLDESECRSMDNALPRCQSLIQNCYDSGSVWSCVPASIYCNNALIGPYQRTGQNVYDIRGKCEDSSNLCYSALGWISDYLNQKDVMDALGVEVSGYESCNFDINRNFLFQGDWMQPFHRLVPNILKEIPVLIYAGDADYICNWLGNQAWTEALEWPGKKNFNKASIKDLKLVGAEKEYGKVKASGNFTFMQVYQAGHMVPMDQPENSLDFLNRWLGGEWFAK</sequence>
<evidence type="ECO:0000256" key="9">
    <source>
        <dbReference type="ARBA" id="ARBA00023157"/>
    </source>
</evidence>
<keyword evidence="10" id="KW-0325">Glycoprotein</keyword>
<evidence type="ECO:0000256" key="12">
    <source>
        <dbReference type="ARBA" id="ARBA00052076"/>
    </source>
</evidence>
<dbReference type="PROSITE" id="PS00131">
    <property type="entry name" value="CARBOXYPEPT_SER_SER"/>
    <property type="match status" value="1"/>
</dbReference>
<keyword evidence="3" id="KW-0926">Vacuole</keyword>
<keyword evidence="6 14" id="KW-0732">Signal</keyword>
<dbReference type="InterPro" id="IPR008442">
    <property type="entry name" value="Propeptide_carboxypepY"/>
</dbReference>
<evidence type="ECO:0000256" key="2">
    <source>
        <dbReference type="ARBA" id="ARBA00009431"/>
    </source>
</evidence>
<dbReference type="SUPFAM" id="SSF53474">
    <property type="entry name" value="alpha/beta-Hydrolases"/>
    <property type="match status" value="1"/>
</dbReference>
<dbReference type="PANTHER" id="PTHR11802:SF113">
    <property type="entry name" value="SERINE CARBOXYPEPTIDASE CTSA-4.1"/>
    <property type="match status" value="1"/>
</dbReference>
<dbReference type="Pfam" id="PF00450">
    <property type="entry name" value="Peptidase_S10"/>
    <property type="match status" value="1"/>
</dbReference>
<dbReference type="Proteomes" id="UP001302321">
    <property type="component" value="Unassembled WGS sequence"/>
</dbReference>
<evidence type="ECO:0000256" key="1">
    <source>
        <dbReference type="ARBA" id="ARBA00004116"/>
    </source>
</evidence>
<comment type="function">
    <text evidence="11">Vacuolar carboxypeptidase involved in degradation of small peptides. Digests preferentially peptides containing an aliphatic or hydrophobic residue in P1' position, as well as methionine, leucine or phenylalanine in P1 position of ester substrate.</text>
</comment>
<keyword evidence="4 13" id="KW-0121">Carboxypeptidase</keyword>
<dbReference type="GO" id="GO:0006508">
    <property type="term" value="P:proteolysis"/>
    <property type="evidence" value="ECO:0007669"/>
    <property type="project" value="UniProtKB-KW"/>
</dbReference>
<dbReference type="InterPro" id="IPR018202">
    <property type="entry name" value="Ser_caboxypep_ser_AS"/>
</dbReference>
<evidence type="ECO:0000256" key="4">
    <source>
        <dbReference type="ARBA" id="ARBA00022645"/>
    </source>
</evidence>
<keyword evidence="7 13" id="KW-0378">Hydrolase</keyword>
<accession>A0AAN7A8W1</accession>
<evidence type="ECO:0000256" key="6">
    <source>
        <dbReference type="ARBA" id="ARBA00022729"/>
    </source>
</evidence>
<name>A0AAN7A8W1_9PEZI</name>
<evidence type="ECO:0000256" key="5">
    <source>
        <dbReference type="ARBA" id="ARBA00022670"/>
    </source>
</evidence>
<evidence type="ECO:0000256" key="8">
    <source>
        <dbReference type="ARBA" id="ARBA00023145"/>
    </source>
</evidence>
<dbReference type="EMBL" id="MU866112">
    <property type="protein sequence ID" value="KAK4179676.1"/>
    <property type="molecule type" value="Genomic_DNA"/>
</dbReference>
<dbReference type="PANTHER" id="PTHR11802">
    <property type="entry name" value="SERINE PROTEASE FAMILY S10 SERINE CARBOXYPEPTIDASE"/>
    <property type="match status" value="1"/>
</dbReference>
<evidence type="ECO:0000313" key="17">
    <source>
        <dbReference type="Proteomes" id="UP001302321"/>
    </source>
</evidence>
<dbReference type="AlphaFoldDB" id="A0AAN7A8W1"/>
<evidence type="ECO:0000256" key="13">
    <source>
        <dbReference type="RuleBase" id="RU361156"/>
    </source>
</evidence>
<reference evidence="16" key="1">
    <citation type="journal article" date="2023" name="Mol. Phylogenet. Evol.">
        <title>Genome-scale phylogeny and comparative genomics of the fungal order Sordariales.</title>
        <authorList>
            <person name="Hensen N."/>
            <person name="Bonometti L."/>
            <person name="Westerberg I."/>
            <person name="Brannstrom I.O."/>
            <person name="Guillou S."/>
            <person name="Cros-Aarteil S."/>
            <person name="Calhoun S."/>
            <person name="Haridas S."/>
            <person name="Kuo A."/>
            <person name="Mondo S."/>
            <person name="Pangilinan J."/>
            <person name="Riley R."/>
            <person name="LaButti K."/>
            <person name="Andreopoulos B."/>
            <person name="Lipzen A."/>
            <person name="Chen C."/>
            <person name="Yan M."/>
            <person name="Daum C."/>
            <person name="Ng V."/>
            <person name="Clum A."/>
            <person name="Steindorff A."/>
            <person name="Ohm R.A."/>
            <person name="Martin F."/>
            <person name="Silar P."/>
            <person name="Natvig D.O."/>
            <person name="Lalanne C."/>
            <person name="Gautier V."/>
            <person name="Ament-Velasquez S.L."/>
            <person name="Kruys A."/>
            <person name="Hutchinson M.I."/>
            <person name="Powell A.J."/>
            <person name="Barry K."/>
            <person name="Miller A.N."/>
            <person name="Grigoriev I.V."/>
            <person name="Debuchy R."/>
            <person name="Gladieux P."/>
            <person name="Hiltunen Thoren M."/>
            <person name="Johannesson H."/>
        </authorList>
    </citation>
    <scope>NUCLEOTIDE SEQUENCE</scope>
    <source>
        <strain evidence="16">CBS 892.96</strain>
    </source>
</reference>
<evidence type="ECO:0000256" key="14">
    <source>
        <dbReference type="SAM" id="SignalP"/>
    </source>
</evidence>
<evidence type="ECO:0000259" key="15">
    <source>
        <dbReference type="Pfam" id="PF05388"/>
    </source>
</evidence>
<comment type="subcellular location">
    <subcellularLocation>
        <location evidence="1">Vacuole</location>
    </subcellularLocation>
</comment>
<dbReference type="EC" id="3.4.16.-" evidence="13"/>
<organism evidence="16 17">
    <name type="scientific">Triangularia setosa</name>
    <dbReference type="NCBI Taxonomy" id="2587417"/>
    <lineage>
        <taxon>Eukaryota</taxon>
        <taxon>Fungi</taxon>
        <taxon>Dikarya</taxon>
        <taxon>Ascomycota</taxon>
        <taxon>Pezizomycotina</taxon>
        <taxon>Sordariomycetes</taxon>
        <taxon>Sordariomycetidae</taxon>
        <taxon>Sordariales</taxon>
        <taxon>Podosporaceae</taxon>
        <taxon>Triangularia</taxon>
    </lineage>
</organism>
<keyword evidence="17" id="KW-1185">Reference proteome</keyword>
<reference evidence="16" key="2">
    <citation type="submission" date="2023-05" db="EMBL/GenBank/DDBJ databases">
        <authorList>
            <consortium name="Lawrence Berkeley National Laboratory"/>
            <person name="Steindorff A."/>
            <person name="Hensen N."/>
            <person name="Bonometti L."/>
            <person name="Westerberg I."/>
            <person name="Brannstrom I.O."/>
            <person name="Guillou S."/>
            <person name="Cros-Aarteil S."/>
            <person name="Calhoun S."/>
            <person name="Haridas S."/>
            <person name="Kuo A."/>
            <person name="Mondo S."/>
            <person name="Pangilinan J."/>
            <person name="Riley R."/>
            <person name="Labutti K."/>
            <person name="Andreopoulos B."/>
            <person name="Lipzen A."/>
            <person name="Chen C."/>
            <person name="Yanf M."/>
            <person name="Daum C."/>
            <person name="Ng V."/>
            <person name="Clum A."/>
            <person name="Ohm R."/>
            <person name="Martin F."/>
            <person name="Silar P."/>
            <person name="Natvig D."/>
            <person name="Lalanne C."/>
            <person name="Gautier V."/>
            <person name="Ament-Velasquez S.L."/>
            <person name="Kruys A."/>
            <person name="Hutchinson M.I."/>
            <person name="Powell A.J."/>
            <person name="Barry K."/>
            <person name="Miller A.N."/>
            <person name="Grigoriev I.V."/>
            <person name="Debuchy R."/>
            <person name="Gladieux P."/>
            <person name="Thoren M.H."/>
            <person name="Johannesson H."/>
        </authorList>
    </citation>
    <scope>NUCLEOTIDE SEQUENCE</scope>
    <source>
        <strain evidence="16">CBS 892.96</strain>
    </source>
</reference>
<dbReference type="InterPro" id="IPR029058">
    <property type="entry name" value="AB_hydrolase_fold"/>
</dbReference>
<dbReference type="Pfam" id="PF05388">
    <property type="entry name" value="Carbpep_Y_N"/>
    <property type="match status" value="1"/>
</dbReference>
<dbReference type="Gene3D" id="3.40.50.1820">
    <property type="entry name" value="alpha/beta hydrolase"/>
    <property type="match status" value="1"/>
</dbReference>
<keyword evidence="5 13" id="KW-0645">Protease</keyword>
<comment type="similarity">
    <text evidence="2 13">Belongs to the peptidase S10 family.</text>
</comment>
<evidence type="ECO:0000256" key="11">
    <source>
        <dbReference type="ARBA" id="ARBA00025622"/>
    </source>
</evidence>
<dbReference type="GO" id="GO:0000328">
    <property type="term" value="C:fungal-type vacuole lumen"/>
    <property type="evidence" value="ECO:0007669"/>
    <property type="project" value="UniProtKB-ARBA"/>
</dbReference>
<proteinExistence type="inferred from homology"/>
<dbReference type="InterPro" id="IPR001563">
    <property type="entry name" value="Peptidase_S10"/>
</dbReference>
<gene>
    <name evidence="16" type="ORF">QBC36DRAFT_384971</name>
</gene>
<keyword evidence="9" id="KW-1015">Disulfide bond</keyword>
<evidence type="ECO:0000313" key="16">
    <source>
        <dbReference type="EMBL" id="KAK4179676.1"/>
    </source>
</evidence>
<dbReference type="PRINTS" id="PR00724">
    <property type="entry name" value="CRBOXYPTASEC"/>
</dbReference>
<dbReference type="GO" id="GO:0004185">
    <property type="term" value="F:serine-type carboxypeptidase activity"/>
    <property type="evidence" value="ECO:0007669"/>
    <property type="project" value="UniProtKB-UniRule"/>
</dbReference>
<dbReference type="Gene3D" id="1.10.287.410">
    <property type="match status" value="1"/>
</dbReference>
<comment type="caution">
    <text evidence="16">The sequence shown here is derived from an EMBL/GenBank/DDBJ whole genome shotgun (WGS) entry which is preliminary data.</text>
</comment>
<evidence type="ECO:0000256" key="10">
    <source>
        <dbReference type="ARBA" id="ARBA00023180"/>
    </source>
</evidence>
<dbReference type="FunFam" id="1.10.287.410:FF:000001">
    <property type="entry name" value="Carboxypeptidase Y"/>
    <property type="match status" value="1"/>
</dbReference>
<evidence type="ECO:0000256" key="7">
    <source>
        <dbReference type="ARBA" id="ARBA00022801"/>
    </source>
</evidence>
<feature type="domain" description="Propeptide carboxypeptidase Y" evidence="15">
    <location>
        <begin position="1"/>
        <end position="110"/>
    </location>
</feature>
<evidence type="ECO:0000256" key="3">
    <source>
        <dbReference type="ARBA" id="ARBA00022554"/>
    </source>
</evidence>
<keyword evidence="8" id="KW-0865">Zymogen</keyword>